<comment type="subcellular location">
    <subcellularLocation>
        <location evidence="1">Membrane</location>
        <topology evidence="1">Multi-pass membrane protein</topology>
    </subcellularLocation>
</comment>
<name>A0A366I6N7_9FIRM</name>
<dbReference type="GO" id="GO:0004252">
    <property type="term" value="F:serine-type endopeptidase activity"/>
    <property type="evidence" value="ECO:0007669"/>
    <property type="project" value="InterPro"/>
</dbReference>
<feature type="domain" description="Peptidase S54 rhomboid" evidence="6">
    <location>
        <begin position="56"/>
        <end position="151"/>
    </location>
</feature>
<organism evidence="7 8">
    <name type="scientific">Alkalibaculum bacchi</name>
    <dbReference type="NCBI Taxonomy" id="645887"/>
    <lineage>
        <taxon>Bacteria</taxon>
        <taxon>Bacillati</taxon>
        <taxon>Bacillota</taxon>
        <taxon>Clostridia</taxon>
        <taxon>Eubacteriales</taxon>
        <taxon>Eubacteriaceae</taxon>
        <taxon>Alkalibaculum</taxon>
    </lineage>
</organism>
<dbReference type="EMBL" id="QNRX01000008">
    <property type="protein sequence ID" value="RBP64462.1"/>
    <property type="molecule type" value="Genomic_DNA"/>
</dbReference>
<keyword evidence="2 5" id="KW-0812">Transmembrane</keyword>
<reference evidence="7 8" key="1">
    <citation type="submission" date="2018-06" db="EMBL/GenBank/DDBJ databases">
        <title>Genomic Encyclopedia of Type Strains, Phase IV (KMG-IV): sequencing the most valuable type-strain genomes for metagenomic binning, comparative biology and taxonomic classification.</title>
        <authorList>
            <person name="Goeker M."/>
        </authorList>
    </citation>
    <scope>NUCLEOTIDE SEQUENCE [LARGE SCALE GENOMIC DNA]</scope>
    <source>
        <strain evidence="7 8">DSM 22112</strain>
    </source>
</reference>
<dbReference type="AlphaFoldDB" id="A0A366I6N7"/>
<evidence type="ECO:0000256" key="4">
    <source>
        <dbReference type="ARBA" id="ARBA00023136"/>
    </source>
</evidence>
<dbReference type="Gene3D" id="1.20.1540.10">
    <property type="entry name" value="Rhomboid-like"/>
    <property type="match status" value="1"/>
</dbReference>
<evidence type="ECO:0000313" key="7">
    <source>
        <dbReference type="EMBL" id="RBP64462.1"/>
    </source>
</evidence>
<evidence type="ECO:0000256" key="2">
    <source>
        <dbReference type="ARBA" id="ARBA00022692"/>
    </source>
</evidence>
<dbReference type="InterPro" id="IPR022764">
    <property type="entry name" value="Peptidase_S54_rhomboid_dom"/>
</dbReference>
<evidence type="ECO:0000256" key="1">
    <source>
        <dbReference type="ARBA" id="ARBA00004141"/>
    </source>
</evidence>
<feature type="transmembrane region" description="Helical" evidence="5">
    <location>
        <begin position="161"/>
        <end position="191"/>
    </location>
</feature>
<comment type="caution">
    <text evidence="7">The sequence shown here is derived from an EMBL/GenBank/DDBJ whole genome shotgun (WGS) entry which is preliminary data.</text>
</comment>
<evidence type="ECO:0000313" key="8">
    <source>
        <dbReference type="Proteomes" id="UP000253490"/>
    </source>
</evidence>
<dbReference type="OrthoDB" id="9778756at2"/>
<keyword evidence="3 5" id="KW-1133">Transmembrane helix</keyword>
<dbReference type="RefSeq" id="WP_113920611.1">
    <property type="nucleotide sequence ID" value="NZ_QNRX01000008.1"/>
</dbReference>
<sequence>MDWKNKLERKWSPFAIHNLMVYIVTINFSVFVIEYLNLVPSIVDYLYFVPSLFLQGQIWRIITFIFIPPNADVVFILFVLYFYYMIGSSLENEWGTAQFNIYYLFGMIGAIIGSFITEYPATSIYLNLSLFLAFAQIYPEHEILLFGVLPIKVKYLAYLNWFIFAMTILFGAVPLKIFAVFSLINFFIFFYEDFFKNLKLKRQVYKNRKNFQGQIRKFKRK</sequence>
<feature type="transmembrane region" description="Helical" evidence="5">
    <location>
        <begin position="61"/>
        <end position="84"/>
    </location>
</feature>
<protein>
    <submittedName>
        <fullName evidence="7">Rhomboid family protein</fullName>
    </submittedName>
</protein>
<feature type="transmembrane region" description="Helical" evidence="5">
    <location>
        <begin position="99"/>
        <end position="117"/>
    </location>
</feature>
<keyword evidence="4 5" id="KW-0472">Membrane</keyword>
<feature type="transmembrane region" description="Helical" evidence="5">
    <location>
        <begin position="20"/>
        <end position="49"/>
    </location>
</feature>
<dbReference type="InterPro" id="IPR035952">
    <property type="entry name" value="Rhomboid-like_sf"/>
</dbReference>
<evidence type="ECO:0000256" key="3">
    <source>
        <dbReference type="ARBA" id="ARBA00022989"/>
    </source>
</evidence>
<keyword evidence="8" id="KW-1185">Reference proteome</keyword>
<accession>A0A366I6N7</accession>
<dbReference type="Proteomes" id="UP000253490">
    <property type="component" value="Unassembled WGS sequence"/>
</dbReference>
<evidence type="ECO:0000259" key="6">
    <source>
        <dbReference type="Pfam" id="PF01694"/>
    </source>
</evidence>
<dbReference type="Pfam" id="PF01694">
    <property type="entry name" value="Rhomboid"/>
    <property type="match status" value="1"/>
</dbReference>
<proteinExistence type="predicted"/>
<dbReference type="GO" id="GO:0016020">
    <property type="term" value="C:membrane"/>
    <property type="evidence" value="ECO:0007669"/>
    <property type="project" value="UniProtKB-SubCell"/>
</dbReference>
<evidence type="ECO:0000256" key="5">
    <source>
        <dbReference type="SAM" id="Phobius"/>
    </source>
</evidence>
<gene>
    <name evidence="7" type="ORF">DES36_10885</name>
</gene>
<dbReference type="SUPFAM" id="SSF144091">
    <property type="entry name" value="Rhomboid-like"/>
    <property type="match status" value="1"/>
</dbReference>